<proteinExistence type="predicted"/>
<keyword evidence="2" id="KW-1185">Reference proteome</keyword>
<sequence>MGKKHGKHHGKKIVKKSNRIDVETSKTSFHAKQTATAFVGQGGNSFAINANELGVIRVRP</sequence>
<evidence type="ECO:0000313" key="1">
    <source>
        <dbReference type="EMBL" id="TYP78082.1"/>
    </source>
</evidence>
<evidence type="ECO:0000313" key="2">
    <source>
        <dbReference type="Proteomes" id="UP000323257"/>
    </source>
</evidence>
<dbReference type="EMBL" id="VNHS01000002">
    <property type="protein sequence ID" value="TYP78082.1"/>
    <property type="molecule type" value="Genomic_DNA"/>
</dbReference>
<reference evidence="1 2" key="1">
    <citation type="submission" date="2019-07" db="EMBL/GenBank/DDBJ databases">
        <title>Genomic Encyclopedia of Type Strains, Phase III (KMG-III): the genomes of soil and plant-associated and newly described type strains.</title>
        <authorList>
            <person name="Whitman W."/>
        </authorList>
    </citation>
    <scope>NUCLEOTIDE SEQUENCE [LARGE SCALE GENOMIC DNA]</scope>
    <source>
        <strain evidence="1 2">BL24</strain>
    </source>
</reference>
<dbReference type="RefSeq" id="WP_148928542.1">
    <property type="nucleotide sequence ID" value="NZ_VNHS01000002.1"/>
</dbReference>
<name>A0A5S5CHV7_9BACL</name>
<dbReference type="OrthoDB" id="2659629at2"/>
<gene>
    <name evidence="1" type="ORF">BCM02_102659</name>
</gene>
<protein>
    <submittedName>
        <fullName evidence="1">Uncharacterized protein</fullName>
    </submittedName>
</protein>
<comment type="caution">
    <text evidence="1">The sequence shown here is derived from an EMBL/GenBank/DDBJ whole genome shotgun (WGS) entry which is preliminary data.</text>
</comment>
<dbReference type="AlphaFoldDB" id="A0A5S5CHV7"/>
<dbReference type="Proteomes" id="UP000323257">
    <property type="component" value="Unassembled WGS sequence"/>
</dbReference>
<organism evidence="1 2">
    <name type="scientific">Paenibacillus methanolicus</name>
    <dbReference type="NCBI Taxonomy" id="582686"/>
    <lineage>
        <taxon>Bacteria</taxon>
        <taxon>Bacillati</taxon>
        <taxon>Bacillota</taxon>
        <taxon>Bacilli</taxon>
        <taxon>Bacillales</taxon>
        <taxon>Paenibacillaceae</taxon>
        <taxon>Paenibacillus</taxon>
    </lineage>
</organism>
<accession>A0A5S5CHV7</accession>